<protein>
    <submittedName>
        <fullName evidence="1">Uncharacterized protein</fullName>
    </submittedName>
</protein>
<reference evidence="1" key="1">
    <citation type="journal article" date="2020" name="Stud. Mycol.">
        <title>101 Dothideomycetes genomes: a test case for predicting lifestyles and emergence of pathogens.</title>
        <authorList>
            <person name="Haridas S."/>
            <person name="Albert R."/>
            <person name="Binder M."/>
            <person name="Bloem J."/>
            <person name="Labutti K."/>
            <person name="Salamov A."/>
            <person name="Andreopoulos B."/>
            <person name="Baker S."/>
            <person name="Barry K."/>
            <person name="Bills G."/>
            <person name="Bluhm B."/>
            <person name="Cannon C."/>
            <person name="Castanera R."/>
            <person name="Culley D."/>
            <person name="Daum C."/>
            <person name="Ezra D."/>
            <person name="Gonzalez J."/>
            <person name="Henrissat B."/>
            <person name="Kuo A."/>
            <person name="Liang C."/>
            <person name="Lipzen A."/>
            <person name="Lutzoni F."/>
            <person name="Magnuson J."/>
            <person name="Mondo S."/>
            <person name="Nolan M."/>
            <person name="Ohm R."/>
            <person name="Pangilinan J."/>
            <person name="Park H.-J."/>
            <person name="Ramirez L."/>
            <person name="Alfaro M."/>
            <person name="Sun H."/>
            <person name="Tritt A."/>
            <person name="Yoshinaga Y."/>
            <person name="Zwiers L.-H."/>
            <person name="Turgeon B."/>
            <person name="Goodwin S."/>
            <person name="Spatafora J."/>
            <person name="Crous P."/>
            <person name="Grigoriev I."/>
        </authorList>
    </citation>
    <scope>NUCLEOTIDE SEQUENCE</scope>
    <source>
        <strain evidence="1">CBS 121739</strain>
    </source>
</reference>
<dbReference type="RefSeq" id="XP_033598758.1">
    <property type="nucleotide sequence ID" value="XM_033749806.1"/>
</dbReference>
<evidence type="ECO:0000313" key="2">
    <source>
        <dbReference type="Proteomes" id="UP000799437"/>
    </source>
</evidence>
<sequence>MVRNREICDVVTWSDEILVLTVRRTNMVRRFQQYSPSPIAIPAVNHVLPTRHYVYQKFMRVPFSLLVRIKFTSWTRQKCIDSLPKAPLDFANGVECGCKWAVHMSQHAIDSMVHIFVKCTSDRTMVPTSSSLSSYSTVKRVSIGRRPHVFAGKLELRFRRQGGSYQRSVRLYVKVSRQSDIEGSMKILL</sequence>
<organism evidence="1 2">
    <name type="scientific">Pseudovirgaria hyperparasitica</name>
    <dbReference type="NCBI Taxonomy" id="470096"/>
    <lineage>
        <taxon>Eukaryota</taxon>
        <taxon>Fungi</taxon>
        <taxon>Dikarya</taxon>
        <taxon>Ascomycota</taxon>
        <taxon>Pezizomycotina</taxon>
        <taxon>Dothideomycetes</taxon>
        <taxon>Dothideomycetes incertae sedis</taxon>
        <taxon>Acrospermales</taxon>
        <taxon>Acrospermaceae</taxon>
        <taxon>Pseudovirgaria</taxon>
    </lineage>
</organism>
<dbReference type="EMBL" id="ML996575">
    <property type="protein sequence ID" value="KAF2756307.1"/>
    <property type="molecule type" value="Genomic_DNA"/>
</dbReference>
<name>A0A6A6W418_9PEZI</name>
<keyword evidence="2" id="KW-1185">Reference proteome</keyword>
<dbReference type="AlphaFoldDB" id="A0A6A6W418"/>
<proteinExistence type="predicted"/>
<gene>
    <name evidence="1" type="ORF">EJ05DRAFT_61493</name>
</gene>
<accession>A0A6A6W418</accession>
<dbReference type="Proteomes" id="UP000799437">
    <property type="component" value="Unassembled WGS sequence"/>
</dbReference>
<dbReference type="GeneID" id="54490860"/>
<evidence type="ECO:0000313" key="1">
    <source>
        <dbReference type="EMBL" id="KAF2756307.1"/>
    </source>
</evidence>